<evidence type="ECO:0000256" key="2">
    <source>
        <dbReference type="ARBA" id="ARBA00022723"/>
    </source>
</evidence>
<accession>A0ABP9NEC3</accession>
<protein>
    <submittedName>
        <fullName evidence="5">Molybdate ABC transporter substrate-binding protein</fullName>
    </submittedName>
</protein>
<dbReference type="RefSeq" id="WP_345492528.1">
    <property type="nucleotide sequence ID" value="NZ_BAABHY010000007.1"/>
</dbReference>
<organism evidence="5 6">
    <name type="scientific">Orbus sasakiae</name>
    <dbReference type="NCBI Taxonomy" id="1078475"/>
    <lineage>
        <taxon>Bacteria</taxon>
        <taxon>Pseudomonadati</taxon>
        <taxon>Pseudomonadota</taxon>
        <taxon>Gammaproteobacteria</taxon>
        <taxon>Orbales</taxon>
        <taxon>Orbaceae</taxon>
        <taxon>Orbus</taxon>
    </lineage>
</organism>
<dbReference type="NCBIfam" id="TIGR01256">
    <property type="entry name" value="modA"/>
    <property type="match status" value="1"/>
</dbReference>
<evidence type="ECO:0000256" key="1">
    <source>
        <dbReference type="ARBA" id="ARBA00009175"/>
    </source>
</evidence>
<dbReference type="InterPro" id="IPR005950">
    <property type="entry name" value="ModA"/>
</dbReference>
<evidence type="ECO:0000256" key="4">
    <source>
        <dbReference type="SAM" id="SignalP"/>
    </source>
</evidence>
<dbReference type="EMBL" id="BAABHY010000007">
    <property type="protein sequence ID" value="GAA5114325.1"/>
    <property type="molecule type" value="Genomic_DNA"/>
</dbReference>
<comment type="similarity">
    <text evidence="1">Belongs to the bacterial solute-binding protein ModA family.</text>
</comment>
<evidence type="ECO:0000313" key="5">
    <source>
        <dbReference type="EMBL" id="GAA5114325.1"/>
    </source>
</evidence>
<dbReference type="SUPFAM" id="SSF53850">
    <property type="entry name" value="Periplasmic binding protein-like II"/>
    <property type="match status" value="1"/>
</dbReference>
<name>A0ABP9NEC3_9GAMM</name>
<reference evidence="6" key="1">
    <citation type="journal article" date="2019" name="Int. J. Syst. Evol. Microbiol.">
        <title>The Global Catalogue of Microorganisms (GCM) 10K type strain sequencing project: providing services to taxonomists for standard genome sequencing and annotation.</title>
        <authorList>
            <consortium name="The Broad Institute Genomics Platform"/>
            <consortium name="The Broad Institute Genome Sequencing Center for Infectious Disease"/>
            <person name="Wu L."/>
            <person name="Ma J."/>
        </authorList>
    </citation>
    <scope>NUCLEOTIDE SEQUENCE [LARGE SCALE GENOMIC DNA]</scope>
    <source>
        <strain evidence="6">JCM 18050</strain>
    </source>
</reference>
<feature type="signal peptide" evidence="4">
    <location>
        <begin position="1"/>
        <end position="22"/>
    </location>
</feature>
<comment type="caution">
    <text evidence="5">The sequence shown here is derived from an EMBL/GenBank/DDBJ whole genome shotgun (WGS) entry which is preliminary data.</text>
</comment>
<sequence length="246" mass="26637">MTVYTKIICFCTILLNTLNCYADELHLYAGAGLRIPVEKIVSHFMQDTGHNVIVEYGGSGQILTRFELTKTGDVFLPGSAEYVDKLSSTDQIVSASPIVLHTPALVVRKDKGITTIKQLAESSLKLGMGDPKAIALGVAGEKLLSASGYGQQLEDKVIVRTTTIKQLLLYLLNGDIDAAVIGRSDAIKNQDVLELLPTPIGTPEEIVTVAVLKTSHYPQSAAQLADYFSSEEGKRIFIEQGFLPIN</sequence>
<evidence type="ECO:0000256" key="3">
    <source>
        <dbReference type="ARBA" id="ARBA00022729"/>
    </source>
</evidence>
<keyword evidence="6" id="KW-1185">Reference proteome</keyword>
<keyword evidence="3 4" id="KW-0732">Signal</keyword>
<gene>
    <name evidence="5" type="primary">modA_2</name>
    <name evidence="5" type="ORF">GCM10023211_23720</name>
</gene>
<dbReference type="InterPro" id="IPR050682">
    <property type="entry name" value="ModA/WtpA"/>
</dbReference>
<proteinExistence type="inferred from homology"/>
<keyword evidence="2" id="KW-0479">Metal-binding</keyword>
<dbReference type="PANTHER" id="PTHR30632:SF17">
    <property type="entry name" value="MOLYBDATE-BINDING PROTEIN MODA"/>
    <property type="match status" value="1"/>
</dbReference>
<dbReference type="Proteomes" id="UP001500171">
    <property type="component" value="Unassembled WGS sequence"/>
</dbReference>
<evidence type="ECO:0000313" key="6">
    <source>
        <dbReference type="Proteomes" id="UP001500171"/>
    </source>
</evidence>
<feature type="chain" id="PRO_5045594824" evidence="4">
    <location>
        <begin position="23"/>
        <end position="246"/>
    </location>
</feature>
<dbReference type="Pfam" id="PF13531">
    <property type="entry name" value="SBP_bac_11"/>
    <property type="match status" value="1"/>
</dbReference>
<dbReference type="PIRSF" id="PIRSF004846">
    <property type="entry name" value="ModA"/>
    <property type="match status" value="1"/>
</dbReference>
<dbReference type="Gene3D" id="3.40.190.10">
    <property type="entry name" value="Periplasmic binding protein-like II"/>
    <property type="match status" value="2"/>
</dbReference>
<dbReference type="PANTHER" id="PTHR30632">
    <property type="entry name" value="MOLYBDATE-BINDING PERIPLASMIC PROTEIN"/>
    <property type="match status" value="1"/>
</dbReference>